<accession>A0ABQ9ES39</accession>
<name>A0ABQ9ES39_TEGGR</name>
<evidence type="ECO:0000313" key="1">
    <source>
        <dbReference type="EMBL" id="KAJ8308033.1"/>
    </source>
</evidence>
<evidence type="ECO:0000313" key="2">
    <source>
        <dbReference type="Proteomes" id="UP001217089"/>
    </source>
</evidence>
<proteinExistence type="predicted"/>
<comment type="caution">
    <text evidence="1">The sequence shown here is derived from an EMBL/GenBank/DDBJ whole genome shotgun (WGS) entry which is preliminary data.</text>
</comment>
<sequence length="89" mass="10119">MDLPHYRPLPTELPRPLYFSLVILEFPMVLWKTSSYIPSDGLYMACNCQSTTSKDQTGHRANCNRKEKTWVVPVIEPGTSRTIGKCSTN</sequence>
<dbReference type="Proteomes" id="UP001217089">
    <property type="component" value="Unassembled WGS sequence"/>
</dbReference>
<dbReference type="EMBL" id="JARBDR010000657">
    <property type="protein sequence ID" value="KAJ8308033.1"/>
    <property type="molecule type" value="Genomic_DNA"/>
</dbReference>
<reference evidence="1 2" key="1">
    <citation type="submission" date="2022-12" db="EMBL/GenBank/DDBJ databases">
        <title>Chromosome-level genome of Tegillarca granosa.</title>
        <authorList>
            <person name="Kim J."/>
        </authorList>
    </citation>
    <scope>NUCLEOTIDE SEQUENCE [LARGE SCALE GENOMIC DNA]</scope>
    <source>
        <strain evidence="1">Teg-2019</strain>
        <tissue evidence="1">Adductor muscle</tissue>
    </source>
</reference>
<protein>
    <submittedName>
        <fullName evidence="1">Uncharacterized protein</fullName>
    </submittedName>
</protein>
<gene>
    <name evidence="1" type="ORF">KUTeg_012907</name>
</gene>
<keyword evidence="2" id="KW-1185">Reference proteome</keyword>
<organism evidence="1 2">
    <name type="scientific">Tegillarca granosa</name>
    <name type="common">Malaysian cockle</name>
    <name type="synonym">Anadara granosa</name>
    <dbReference type="NCBI Taxonomy" id="220873"/>
    <lineage>
        <taxon>Eukaryota</taxon>
        <taxon>Metazoa</taxon>
        <taxon>Spiralia</taxon>
        <taxon>Lophotrochozoa</taxon>
        <taxon>Mollusca</taxon>
        <taxon>Bivalvia</taxon>
        <taxon>Autobranchia</taxon>
        <taxon>Pteriomorphia</taxon>
        <taxon>Arcoida</taxon>
        <taxon>Arcoidea</taxon>
        <taxon>Arcidae</taxon>
        <taxon>Tegillarca</taxon>
    </lineage>
</organism>